<name>A0A9E4N3J8_9GAMM</name>
<dbReference type="AlphaFoldDB" id="A0A9E4N3J8"/>
<comment type="caution">
    <text evidence="1">The sequence shown here is derived from an EMBL/GenBank/DDBJ whole genome shotgun (WGS) entry which is preliminary data.</text>
</comment>
<sequence length="104" mass="11148">MSVHEKAAAAVTKTAADNGKLIEAGFNALRELAIAPDAPQVQVDEMRLAYMAGAQHLWASIMSVLDPGPDETPGDMMRMEKIQAELDAWQQTLELRLGKTGGVG</sequence>
<accession>A0A9E4N3J8</accession>
<evidence type="ECO:0000313" key="2">
    <source>
        <dbReference type="Proteomes" id="UP000886667"/>
    </source>
</evidence>
<gene>
    <name evidence="1" type="ORF">JAZ07_05650</name>
</gene>
<protein>
    <submittedName>
        <fullName evidence="1">Uncharacterized protein</fullName>
    </submittedName>
</protein>
<dbReference type="EMBL" id="JAEPCM010000186">
    <property type="protein sequence ID" value="MCG7945817.1"/>
    <property type="molecule type" value="Genomic_DNA"/>
</dbReference>
<reference evidence="1" key="1">
    <citation type="journal article" date="2021" name="Proc. Natl. Acad. Sci. U.S.A.">
        <title>Global biogeography of chemosynthetic symbionts reveals both localized and globally distributed symbiont groups. .</title>
        <authorList>
            <person name="Osvatic J.T."/>
            <person name="Wilkins L.G.E."/>
            <person name="Leibrecht L."/>
            <person name="Leray M."/>
            <person name="Zauner S."/>
            <person name="Polzin J."/>
            <person name="Camacho Y."/>
            <person name="Gros O."/>
            <person name="van Gils J.A."/>
            <person name="Eisen J.A."/>
            <person name="Petersen J.M."/>
            <person name="Yuen B."/>
        </authorList>
    </citation>
    <scope>NUCLEOTIDE SEQUENCE</scope>
    <source>
        <strain evidence="1">MAGclacostrist064TRANS</strain>
    </source>
</reference>
<evidence type="ECO:0000313" key="1">
    <source>
        <dbReference type="EMBL" id="MCG7945817.1"/>
    </source>
</evidence>
<proteinExistence type="predicted"/>
<organism evidence="1 2">
    <name type="scientific">Candidatus Thiodiazotropha taylori</name>
    <dbReference type="NCBI Taxonomy" id="2792791"/>
    <lineage>
        <taxon>Bacteria</taxon>
        <taxon>Pseudomonadati</taxon>
        <taxon>Pseudomonadota</taxon>
        <taxon>Gammaproteobacteria</taxon>
        <taxon>Chromatiales</taxon>
        <taxon>Sedimenticolaceae</taxon>
        <taxon>Candidatus Thiodiazotropha</taxon>
    </lineage>
</organism>
<dbReference type="Proteomes" id="UP000886667">
    <property type="component" value="Unassembled WGS sequence"/>
</dbReference>